<keyword evidence="3 6" id="KW-0560">Oxidoreductase</keyword>
<dbReference type="InterPro" id="IPR002937">
    <property type="entry name" value="Amino_oxidase"/>
</dbReference>
<name>A0A179IIX4_CORDF</name>
<sequence length="648" mass="72461">MYDVIVVGAGLSGLQAAYSAQKEGLSVIVVEARDRVGGKVWSVPLASKRGRVDLGAAWINDTLQPKVWAYCRRFGLDVVKQRLEGDAIMQDEDGSRIVFPFGITPEVRRPKYYVSLKKIVLMKRLQFSDEQKSNLETIRDHIQDVSLREKEPSIEDDGVSLDAYVAKLGANDKTRKMINLWARVMHGVESTEESAAWFIDYCRTNHGLLAIRADNHTGGQYLRLTGGAQKIADGLASLVGHENIQLSSPVLRITDARSCVTVTTTTGKSILGKRCIISIPSTLYRDLKFSPALPAAVERVTDGTKLGHYNKAIVCYDTPWWRKMGYNGFAMSFEGPVIVARDTSVDENRMYSLTCFVNGAEGEKWAKLHPHQRRAVVLEQLAALYGVSEDAELYRPIEFFDQIWKHEPYSKGALAPITAIGQYTEYQSICGTPVGNLHFVGTEFSRHWKGYMEGALVSGEIGATEVLQSLQSQPVRAVFRAETLKLPTPPSASEPDPCCRSKLVEVTLQKKSSRAMTSNSQSRRRIEQSIRDYEQLFGRQHVLTLHLRLQLASVYMLEGRVQDAEGQLNTVLCGFEETRGKNDKLALEAMYHLGIFYLQNQNLKRAERALRSCWEGRLRTLGVEHPATEAAADKLRVAISCNDISMHD</sequence>
<feature type="binding site" evidence="5">
    <location>
        <position position="443"/>
    </location>
    <ligand>
        <name>FAD</name>
        <dbReference type="ChEBI" id="CHEBI:57692"/>
    </ligand>
</feature>
<evidence type="ECO:0000313" key="9">
    <source>
        <dbReference type="Proteomes" id="UP000243081"/>
    </source>
</evidence>
<dbReference type="AlphaFoldDB" id="A0A179IIX4"/>
<evidence type="ECO:0000256" key="3">
    <source>
        <dbReference type="ARBA" id="ARBA00023002"/>
    </source>
</evidence>
<dbReference type="SUPFAM" id="SSF48452">
    <property type="entry name" value="TPR-like"/>
    <property type="match status" value="1"/>
</dbReference>
<protein>
    <recommendedName>
        <fullName evidence="6">Amine oxidase</fullName>
        <ecNumber evidence="6">1.4.3.-</ecNumber>
    </recommendedName>
</protein>
<comment type="cofactor">
    <cofactor evidence="1 6">
        <name>FAD</name>
        <dbReference type="ChEBI" id="CHEBI:57692"/>
    </cofactor>
</comment>
<evidence type="ECO:0000256" key="5">
    <source>
        <dbReference type="PIRSR" id="PIRSR601613-1"/>
    </source>
</evidence>
<dbReference type="OrthoDB" id="5046242at2759"/>
<dbReference type="EC" id="1.4.3.-" evidence="6"/>
<evidence type="ECO:0000256" key="2">
    <source>
        <dbReference type="ARBA" id="ARBA00005995"/>
    </source>
</evidence>
<dbReference type="SUPFAM" id="SSF51905">
    <property type="entry name" value="FAD/NAD(P)-binding domain"/>
    <property type="match status" value="1"/>
</dbReference>
<evidence type="ECO:0000256" key="6">
    <source>
        <dbReference type="RuleBase" id="RU362067"/>
    </source>
</evidence>
<keyword evidence="9" id="KW-1185">Reference proteome</keyword>
<dbReference type="InterPro" id="IPR050703">
    <property type="entry name" value="Flavin_MAO"/>
</dbReference>
<dbReference type="InterPro" id="IPR001613">
    <property type="entry name" value="Flavin_amine_oxidase"/>
</dbReference>
<dbReference type="Pfam" id="PF13374">
    <property type="entry name" value="TPR_10"/>
    <property type="match status" value="1"/>
</dbReference>
<evidence type="ECO:0000256" key="1">
    <source>
        <dbReference type="ARBA" id="ARBA00001974"/>
    </source>
</evidence>
<accession>A0A179IIX4</accession>
<dbReference type="PRINTS" id="PR00757">
    <property type="entry name" value="AMINEOXDASEF"/>
</dbReference>
<comment type="catalytic activity">
    <reaction evidence="4">
        <text>a secondary aliphatic amine + O2 + H2O = a primary amine + an aldehyde + H2O2</text>
        <dbReference type="Rhea" id="RHEA:26414"/>
        <dbReference type="ChEBI" id="CHEBI:15377"/>
        <dbReference type="ChEBI" id="CHEBI:15379"/>
        <dbReference type="ChEBI" id="CHEBI:16240"/>
        <dbReference type="ChEBI" id="CHEBI:17478"/>
        <dbReference type="ChEBI" id="CHEBI:58855"/>
        <dbReference type="ChEBI" id="CHEBI:65296"/>
        <dbReference type="EC" id="1.4.3.4"/>
    </reaction>
</comment>
<feature type="binding site" evidence="5">
    <location>
        <begin position="31"/>
        <end position="32"/>
    </location>
    <ligand>
        <name>FAD</name>
        <dbReference type="ChEBI" id="CHEBI:57692"/>
    </ligand>
</feature>
<dbReference type="Gene3D" id="1.25.40.10">
    <property type="entry name" value="Tetratricopeptide repeat domain"/>
    <property type="match status" value="1"/>
</dbReference>
<feature type="binding site" evidence="5">
    <location>
        <position position="250"/>
    </location>
    <ligand>
        <name>FAD</name>
        <dbReference type="ChEBI" id="CHEBI:57692"/>
    </ligand>
</feature>
<evidence type="ECO:0000256" key="4">
    <source>
        <dbReference type="ARBA" id="ARBA00048448"/>
    </source>
</evidence>
<comment type="caution">
    <text evidence="8">The sequence shown here is derived from an EMBL/GenBank/DDBJ whole genome shotgun (WGS) entry which is preliminary data.</text>
</comment>
<keyword evidence="6" id="KW-0285">Flavoprotein</keyword>
<organism evidence="8 9">
    <name type="scientific">Cordyceps confragosa</name>
    <name type="common">Lecanicillium lecanii</name>
    <dbReference type="NCBI Taxonomy" id="2714763"/>
    <lineage>
        <taxon>Eukaryota</taxon>
        <taxon>Fungi</taxon>
        <taxon>Dikarya</taxon>
        <taxon>Ascomycota</taxon>
        <taxon>Pezizomycotina</taxon>
        <taxon>Sordariomycetes</taxon>
        <taxon>Hypocreomycetidae</taxon>
        <taxon>Hypocreales</taxon>
        <taxon>Cordycipitaceae</taxon>
        <taxon>Akanthomyces</taxon>
    </lineage>
</organism>
<feature type="binding site" evidence="5">
    <location>
        <position position="12"/>
    </location>
    <ligand>
        <name>FAD</name>
        <dbReference type="ChEBI" id="CHEBI:57692"/>
    </ligand>
</feature>
<feature type="binding site" evidence="5">
    <location>
        <position position="356"/>
    </location>
    <ligand>
        <name>substrate</name>
    </ligand>
</feature>
<dbReference type="InterPro" id="IPR036188">
    <property type="entry name" value="FAD/NAD-bd_sf"/>
</dbReference>
<proteinExistence type="inferred from homology"/>
<dbReference type="EMBL" id="LUKN01001038">
    <property type="protein sequence ID" value="OAR01679.1"/>
    <property type="molecule type" value="Genomic_DNA"/>
</dbReference>
<dbReference type="Gene3D" id="3.50.50.60">
    <property type="entry name" value="FAD/NAD(P)-binding domain"/>
    <property type="match status" value="1"/>
</dbReference>
<evidence type="ECO:0000259" key="7">
    <source>
        <dbReference type="Pfam" id="PF01593"/>
    </source>
</evidence>
<gene>
    <name evidence="8" type="ORF">LLEC1_02196</name>
</gene>
<dbReference type="PANTHER" id="PTHR43563">
    <property type="entry name" value="AMINE OXIDASE"/>
    <property type="match status" value="1"/>
</dbReference>
<reference evidence="8 9" key="1">
    <citation type="submission" date="2016-03" db="EMBL/GenBank/DDBJ databases">
        <title>Fine-scale spatial genetic structure of a fungal parasite of coffee scale insects.</title>
        <authorList>
            <person name="Jackson D."/>
            <person name="Zemenick K.A."/>
            <person name="Malloure B."/>
            <person name="Quandt C.A."/>
            <person name="James T.Y."/>
        </authorList>
    </citation>
    <scope>NUCLEOTIDE SEQUENCE [LARGE SCALE GENOMIC DNA]</scope>
    <source>
        <strain evidence="8 9">UM487</strain>
    </source>
</reference>
<dbReference type="OMA" id="LWARVMH"/>
<dbReference type="Pfam" id="PF01593">
    <property type="entry name" value="Amino_oxidase"/>
    <property type="match status" value="1"/>
</dbReference>
<dbReference type="Gene3D" id="3.90.660.10">
    <property type="match status" value="1"/>
</dbReference>
<keyword evidence="6" id="KW-0274">FAD</keyword>
<dbReference type="SUPFAM" id="SSF54373">
    <property type="entry name" value="FAD-linked reductases, C-terminal domain"/>
    <property type="match status" value="1"/>
</dbReference>
<feature type="domain" description="Amine oxidase" evidence="7">
    <location>
        <begin position="11"/>
        <end position="467"/>
    </location>
</feature>
<evidence type="ECO:0000313" key="8">
    <source>
        <dbReference type="EMBL" id="OAR01679.1"/>
    </source>
</evidence>
<dbReference type="InterPro" id="IPR011990">
    <property type="entry name" value="TPR-like_helical_dom_sf"/>
</dbReference>
<dbReference type="Proteomes" id="UP000243081">
    <property type="component" value="Unassembled WGS sequence"/>
</dbReference>
<dbReference type="PANTHER" id="PTHR43563:SF14">
    <property type="entry name" value="AMINE OXIDASE"/>
    <property type="match status" value="1"/>
</dbReference>
<dbReference type="GO" id="GO:0097621">
    <property type="term" value="F:monoamine oxidase activity"/>
    <property type="evidence" value="ECO:0007669"/>
    <property type="project" value="UniProtKB-EC"/>
</dbReference>
<comment type="similarity">
    <text evidence="2 6">Belongs to the flavin monoamine oxidase family.</text>
</comment>
<dbReference type="Gene3D" id="1.10.405.10">
    <property type="entry name" value="Guanine Nucleotide Dissociation Inhibitor, domain 1"/>
    <property type="match status" value="1"/>
</dbReference>